<dbReference type="SUPFAM" id="SSF57802">
    <property type="entry name" value="Rubredoxin-like"/>
    <property type="match status" value="2"/>
</dbReference>
<evidence type="ECO:0000256" key="10">
    <source>
        <dbReference type="ARBA" id="ARBA00023002"/>
    </source>
</evidence>
<evidence type="ECO:0000256" key="2">
    <source>
        <dbReference type="ARBA" id="ARBA00004496"/>
    </source>
</evidence>
<accession>A0ABW3UCC5</accession>
<gene>
    <name evidence="15" type="ORF">ACFQ2X_17260</name>
</gene>
<comment type="cofactor">
    <cofactor evidence="1">
        <name>FAD</name>
        <dbReference type="ChEBI" id="CHEBI:57692"/>
    </cofactor>
</comment>
<comment type="caution">
    <text evidence="15">The sequence shown here is derived from an EMBL/GenBank/DDBJ whole genome shotgun (WGS) entry which is preliminary data.</text>
</comment>
<comment type="subcellular location">
    <subcellularLocation>
        <location evidence="2">Cytoplasm</location>
    </subcellularLocation>
</comment>
<dbReference type="Gene3D" id="2.20.28.10">
    <property type="match status" value="2"/>
</dbReference>
<dbReference type="PROSITE" id="PS50903">
    <property type="entry name" value="RUBREDOXIN_LIKE"/>
    <property type="match status" value="2"/>
</dbReference>
<dbReference type="EMBL" id="JBHTLR010000034">
    <property type="protein sequence ID" value="MFD1218353.1"/>
    <property type="molecule type" value="Genomic_DNA"/>
</dbReference>
<comment type="similarity">
    <text evidence="3">Belongs to the FAD-dependent oxidoreductase family.</text>
</comment>
<keyword evidence="16" id="KW-1185">Reference proteome</keyword>
<keyword evidence="11" id="KW-0408">Iron</keyword>
<keyword evidence="5" id="KW-0963">Cytoplasm</keyword>
<feature type="domain" description="Rubredoxin-like" evidence="14">
    <location>
        <begin position="96"/>
        <end position="147"/>
    </location>
</feature>
<dbReference type="PANTHER" id="PTHR43429:SF3">
    <property type="entry name" value="NITRITE REDUCTASE [NAD(P)H]"/>
    <property type="match status" value="1"/>
</dbReference>
<dbReference type="PANTHER" id="PTHR43429">
    <property type="entry name" value="PYRIDINE NUCLEOTIDE-DISULFIDE OXIDOREDUCTASE DOMAIN-CONTAINING"/>
    <property type="match status" value="1"/>
</dbReference>
<dbReference type="RefSeq" id="WP_230435151.1">
    <property type="nucleotide sequence ID" value="NZ_CP087715.1"/>
</dbReference>
<name>A0ABW3UCC5_9GAMM</name>
<dbReference type="Gene3D" id="3.30.390.120">
    <property type="match status" value="1"/>
</dbReference>
<proteinExistence type="inferred from homology"/>
<keyword evidence="6" id="KW-0285">Flavoprotein</keyword>
<dbReference type="Pfam" id="PF18113">
    <property type="entry name" value="Rbx_binding"/>
    <property type="match status" value="1"/>
</dbReference>
<feature type="region of interest" description="Disordered" evidence="13">
    <location>
        <begin position="20"/>
        <end position="39"/>
    </location>
</feature>
<dbReference type="SUPFAM" id="SSF51905">
    <property type="entry name" value="FAD/NAD(P)-binding domain"/>
    <property type="match status" value="1"/>
</dbReference>
<keyword evidence="4" id="KW-0813">Transport</keyword>
<dbReference type="CDD" id="cd00730">
    <property type="entry name" value="rubredoxin"/>
    <property type="match status" value="2"/>
</dbReference>
<evidence type="ECO:0000256" key="9">
    <source>
        <dbReference type="ARBA" id="ARBA00022982"/>
    </source>
</evidence>
<evidence type="ECO:0000256" key="6">
    <source>
        <dbReference type="ARBA" id="ARBA00022630"/>
    </source>
</evidence>
<evidence type="ECO:0000313" key="15">
    <source>
        <dbReference type="EMBL" id="MFD1218353.1"/>
    </source>
</evidence>
<dbReference type="PRINTS" id="PR00163">
    <property type="entry name" value="RUBREDOXIN"/>
</dbReference>
<feature type="region of interest" description="Disordered" evidence="13">
    <location>
        <begin position="59"/>
        <end position="91"/>
    </location>
</feature>
<evidence type="ECO:0000313" key="16">
    <source>
        <dbReference type="Proteomes" id="UP001597264"/>
    </source>
</evidence>
<dbReference type="InterPro" id="IPR050260">
    <property type="entry name" value="FAD-bd_OxRdtase"/>
</dbReference>
<reference evidence="16" key="1">
    <citation type="journal article" date="2019" name="Int. J. Syst. Evol. Microbiol.">
        <title>The Global Catalogue of Microorganisms (GCM) 10K type strain sequencing project: providing services to taxonomists for standard genome sequencing and annotation.</title>
        <authorList>
            <consortium name="The Broad Institute Genomics Platform"/>
            <consortium name="The Broad Institute Genome Sequencing Center for Infectious Disease"/>
            <person name="Wu L."/>
            <person name="Ma J."/>
        </authorList>
    </citation>
    <scope>NUCLEOTIDE SEQUENCE [LARGE SCALE GENOMIC DNA]</scope>
    <source>
        <strain evidence="16">CCUG 54356</strain>
    </source>
</reference>
<evidence type="ECO:0000256" key="12">
    <source>
        <dbReference type="ARBA" id="ARBA00023027"/>
    </source>
</evidence>
<evidence type="ECO:0000256" key="1">
    <source>
        <dbReference type="ARBA" id="ARBA00001974"/>
    </source>
</evidence>
<dbReference type="Proteomes" id="UP001597264">
    <property type="component" value="Unassembled WGS sequence"/>
</dbReference>
<keyword evidence="8" id="KW-0274">FAD</keyword>
<dbReference type="PRINTS" id="PR00368">
    <property type="entry name" value="FADPNR"/>
</dbReference>
<evidence type="ECO:0000256" key="13">
    <source>
        <dbReference type="SAM" id="MobiDB-lite"/>
    </source>
</evidence>
<keyword evidence="12" id="KW-0520">NAD</keyword>
<dbReference type="Gene3D" id="3.50.50.60">
    <property type="entry name" value="FAD/NAD(P)-binding domain"/>
    <property type="match status" value="2"/>
</dbReference>
<dbReference type="Pfam" id="PF07992">
    <property type="entry name" value="Pyr_redox_2"/>
    <property type="match status" value="1"/>
</dbReference>
<dbReference type="Pfam" id="PF00301">
    <property type="entry name" value="Rubredoxin"/>
    <property type="match status" value="2"/>
</dbReference>
<evidence type="ECO:0000256" key="5">
    <source>
        <dbReference type="ARBA" id="ARBA00022490"/>
    </source>
</evidence>
<evidence type="ECO:0000256" key="11">
    <source>
        <dbReference type="ARBA" id="ARBA00023004"/>
    </source>
</evidence>
<protein>
    <submittedName>
        <fullName evidence="15">FAD-dependent oxidoreductase</fullName>
    </submittedName>
</protein>
<evidence type="ECO:0000256" key="8">
    <source>
        <dbReference type="ARBA" id="ARBA00022827"/>
    </source>
</evidence>
<dbReference type="PRINTS" id="PR00411">
    <property type="entry name" value="PNDRDTASEI"/>
</dbReference>
<keyword evidence="10" id="KW-0560">Oxidoreductase</keyword>
<evidence type="ECO:0000259" key="14">
    <source>
        <dbReference type="PROSITE" id="PS50903"/>
    </source>
</evidence>
<feature type="domain" description="Rubredoxin-like" evidence="14">
    <location>
        <begin position="4"/>
        <end position="55"/>
    </location>
</feature>
<dbReference type="InterPro" id="IPR023753">
    <property type="entry name" value="FAD/NAD-binding_dom"/>
</dbReference>
<dbReference type="InterPro" id="IPR024935">
    <property type="entry name" value="Rubredoxin_dom"/>
</dbReference>
<evidence type="ECO:0000256" key="7">
    <source>
        <dbReference type="ARBA" id="ARBA00022723"/>
    </source>
</evidence>
<evidence type="ECO:0000256" key="3">
    <source>
        <dbReference type="ARBA" id="ARBA00006442"/>
    </source>
</evidence>
<dbReference type="InterPro" id="IPR018527">
    <property type="entry name" value="Rubredoxin_Fe_BS"/>
</dbReference>
<dbReference type="InterPro" id="IPR024934">
    <property type="entry name" value="Rubredoxin-like_dom"/>
</dbReference>
<keyword evidence="7" id="KW-0479">Metal-binding</keyword>
<organism evidence="15 16">
    <name type="scientific">Microbulbifer celer</name>
    <dbReference type="NCBI Taxonomy" id="435905"/>
    <lineage>
        <taxon>Bacteria</taxon>
        <taxon>Pseudomonadati</taxon>
        <taxon>Pseudomonadota</taxon>
        <taxon>Gammaproteobacteria</taxon>
        <taxon>Cellvibrionales</taxon>
        <taxon>Microbulbiferaceae</taxon>
        <taxon>Microbulbifer</taxon>
    </lineage>
</organism>
<evidence type="ECO:0000256" key="4">
    <source>
        <dbReference type="ARBA" id="ARBA00022448"/>
    </source>
</evidence>
<dbReference type="InterPro" id="IPR036188">
    <property type="entry name" value="FAD/NAD-bd_sf"/>
</dbReference>
<feature type="compositionally biased region" description="Low complexity" evidence="13">
    <location>
        <begin position="62"/>
        <end position="91"/>
    </location>
</feature>
<keyword evidence="9" id="KW-0249">Electron transport</keyword>
<sequence length="560" mass="59328">MSDFRVWECQICGWVYDEAKGSPDDGIPPGTRWEDIPDDWSCPECGASKDEFSMVAVTAETSSAQPSPGQSPAHSPARTTTTAADDTNTSSASTAHRIWECMVCGWVYDEAKGAPEEGIPAGTRWEDIPDDWTCPECGVSKEEFDMVLVSKPAEDPADGAAASPASAALRDDLAPLVIIGTGLAGYHLAKEFRKLDQTTPVTLITADNGTSYSKPLLSASLAHGKTPAQLASSSAETVAAELNVDILTHTQVTEIHRTQQTVGLVSHSGSIRAELRYSRLVFATGASCSALPAIEGDGHTNLFRINSLDDYGRFRTALANRKRVLLIGAGLIGCEFANDLIQAGYEVDVVDVQPWPLATLLPEAAGRDIQRALEAAGARFHFGSGVSRLVRKGRGVVAQLQDGRKIEADIALAALGLTPNTGLAAAAGLTVNRGIVTDRALRTSDSNIFALGDCAEVDGHNLYFVAPLTQSARALAQTLSGTDTAVHYGCLPVAVKTTLRPTTVCPPPADSEGQWQVREHPDGVSARFHGPDGQLLGFALTGNAITERDQLVSACRPLMD</sequence>
<dbReference type="InterPro" id="IPR041364">
    <property type="entry name" value="Rbx-bd"/>
</dbReference>
<dbReference type="PROSITE" id="PS00202">
    <property type="entry name" value="RUBREDOXIN"/>
    <property type="match status" value="2"/>
</dbReference>